<sequence>MYPDWPESTADLGPLPQCPGPKLEPFNFQGPQKIEFLEILGEGQHAIVFKVKMLGQIYALKVFRWIYDYDWLFFGEFINRQTPEGLLALYNYVEPFNAECRAFGRLREAGCEDLAVRCFGYVLLDEDHERTMMTQFDLNKWSFNGDIEDAGYIDNEEQRLVYPGKNGRPPPFRCIVKAFGNAFDEDEGDVLRPGLARQLLRSVIKLQKLGILDTDVAIRQVIDNKLGDFSTSITLPHFITNPELNRHLTPAMIESMERQTFVICVNDYLAFDSMIETWNDEYGRDKGRLSIQAFPEGRGCRHKPRSAEKAGGTDIKGFCAPVRS</sequence>
<organism evidence="1 2">
    <name type="scientific">Nemania bipapillata</name>
    <dbReference type="NCBI Taxonomy" id="110536"/>
    <lineage>
        <taxon>Eukaryota</taxon>
        <taxon>Fungi</taxon>
        <taxon>Dikarya</taxon>
        <taxon>Ascomycota</taxon>
        <taxon>Pezizomycotina</taxon>
        <taxon>Sordariomycetes</taxon>
        <taxon>Xylariomycetidae</taxon>
        <taxon>Xylariales</taxon>
        <taxon>Xylariaceae</taxon>
        <taxon>Nemania</taxon>
    </lineage>
</organism>
<reference evidence="1" key="1">
    <citation type="submission" date="2022-11" db="EMBL/GenBank/DDBJ databases">
        <title>Genome Sequence of Nemania bipapillata.</title>
        <authorList>
            <person name="Buettner E."/>
        </authorList>
    </citation>
    <scope>NUCLEOTIDE SEQUENCE</scope>
    <source>
        <strain evidence="1">CP14</strain>
    </source>
</reference>
<proteinExistence type="predicted"/>
<accession>A0ACC2IG78</accession>
<comment type="caution">
    <text evidence="1">The sequence shown here is derived from an EMBL/GenBank/DDBJ whole genome shotgun (WGS) entry which is preliminary data.</text>
</comment>
<evidence type="ECO:0000313" key="1">
    <source>
        <dbReference type="EMBL" id="KAJ8114158.1"/>
    </source>
</evidence>
<evidence type="ECO:0000313" key="2">
    <source>
        <dbReference type="Proteomes" id="UP001153334"/>
    </source>
</evidence>
<dbReference type="EMBL" id="JAPESX010001441">
    <property type="protein sequence ID" value="KAJ8114158.1"/>
    <property type="molecule type" value="Genomic_DNA"/>
</dbReference>
<keyword evidence="2" id="KW-1185">Reference proteome</keyword>
<gene>
    <name evidence="1" type="ORF">ONZ43_g4967</name>
</gene>
<dbReference type="Proteomes" id="UP001153334">
    <property type="component" value="Unassembled WGS sequence"/>
</dbReference>
<protein>
    <submittedName>
        <fullName evidence="1">Uncharacterized protein</fullName>
    </submittedName>
</protein>
<name>A0ACC2IG78_9PEZI</name>